<dbReference type="OrthoDB" id="10017219at2"/>
<protein>
    <submittedName>
        <fullName evidence="1">Uncharacterized protein</fullName>
    </submittedName>
</protein>
<reference evidence="2" key="1">
    <citation type="submission" date="2016-10" db="EMBL/GenBank/DDBJ databases">
        <authorList>
            <person name="Varghese N."/>
            <person name="Submissions S."/>
        </authorList>
    </citation>
    <scope>NUCLEOTIDE SEQUENCE [LARGE SCALE GENOMIC DNA]</scope>
    <source>
        <strain evidence="2">CGMCC 4.578</strain>
    </source>
</reference>
<evidence type="ECO:0000313" key="2">
    <source>
        <dbReference type="Proteomes" id="UP000199028"/>
    </source>
</evidence>
<name>A0A1H9C3M2_9PSEU</name>
<dbReference type="EMBL" id="FOFT01000001">
    <property type="protein sequence ID" value="SEP95830.1"/>
    <property type="molecule type" value="Genomic_DNA"/>
</dbReference>
<accession>A0A1H9C3M2</accession>
<sequence>MQAGFFFNGHQVGKIKTAVTNLTPLPLQVPHASVCLPGGAGRTPPVTDPGECYCFAGNA</sequence>
<gene>
    <name evidence="1" type="ORF">SAMN05216195_101678</name>
</gene>
<dbReference type="Proteomes" id="UP000199028">
    <property type="component" value="Unassembled WGS sequence"/>
</dbReference>
<keyword evidence="2" id="KW-1185">Reference proteome</keyword>
<dbReference type="AlphaFoldDB" id="A0A1H9C3M2"/>
<dbReference type="RefSeq" id="WP_090063083.1">
    <property type="nucleotide sequence ID" value="NZ_FOFT01000001.1"/>
</dbReference>
<organism evidence="1 2">
    <name type="scientific">Lentzea flaviverrucosa</name>
    <dbReference type="NCBI Taxonomy" id="200379"/>
    <lineage>
        <taxon>Bacteria</taxon>
        <taxon>Bacillati</taxon>
        <taxon>Actinomycetota</taxon>
        <taxon>Actinomycetes</taxon>
        <taxon>Pseudonocardiales</taxon>
        <taxon>Pseudonocardiaceae</taxon>
        <taxon>Lentzea</taxon>
    </lineage>
</organism>
<proteinExistence type="predicted"/>
<evidence type="ECO:0000313" key="1">
    <source>
        <dbReference type="EMBL" id="SEP95830.1"/>
    </source>
</evidence>